<protein>
    <recommendedName>
        <fullName evidence="4">Lipoprotein</fullName>
    </recommendedName>
</protein>
<dbReference type="PROSITE" id="PS51257">
    <property type="entry name" value="PROKAR_LIPOPROTEIN"/>
    <property type="match status" value="1"/>
</dbReference>
<dbReference type="InterPro" id="IPR054816">
    <property type="entry name" value="Lipoprotein_mollicutes-type_CS"/>
</dbReference>
<name>A0A2S0NJZ0_9MOLU</name>
<dbReference type="EMBL" id="CP027019">
    <property type="protein sequence ID" value="AVP49330.1"/>
    <property type="molecule type" value="Genomic_DNA"/>
</dbReference>
<dbReference type="AlphaFoldDB" id="A0A2S0NJZ0"/>
<organism evidence="2 3">
    <name type="scientific">Williamsoniiplasma luminosum</name>
    <dbReference type="NCBI Taxonomy" id="214888"/>
    <lineage>
        <taxon>Bacteria</taxon>
        <taxon>Bacillati</taxon>
        <taxon>Mycoplasmatota</taxon>
        <taxon>Mollicutes</taxon>
        <taxon>Entomoplasmatales</taxon>
        <taxon>Williamsoniiplasma</taxon>
    </lineage>
</organism>
<evidence type="ECO:0000313" key="3">
    <source>
        <dbReference type="Proteomes" id="UP000239250"/>
    </source>
</evidence>
<evidence type="ECO:0000313" key="2">
    <source>
        <dbReference type="EMBL" id="AVP49330.1"/>
    </source>
</evidence>
<accession>A0A2S0NJZ0</accession>
<evidence type="ECO:0000256" key="1">
    <source>
        <dbReference type="SAM" id="SignalP"/>
    </source>
</evidence>
<feature type="signal peptide" evidence="1">
    <location>
        <begin position="1"/>
        <end position="18"/>
    </location>
</feature>
<dbReference type="NCBIfam" id="NF038029">
    <property type="entry name" value="LP_plasma"/>
    <property type="match status" value="1"/>
</dbReference>
<reference evidence="3" key="1">
    <citation type="submission" date="2018-02" db="EMBL/GenBank/DDBJ databases">
        <title>Firefly genomes illuminate parallel origins of bioluminescence in beetles.</title>
        <authorList>
            <person name="Fallon T.R."/>
            <person name="Lower S.E.S."/>
            <person name="Behringer M."/>
            <person name="Weng J.-K."/>
        </authorList>
    </citation>
    <scope>NUCLEOTIDE SEQUENCE [LARGE SCALE GENOMIC DNA]</scope>
</reference>
<gene>
    <name evidence="2" type="ORF">C5T88_01910</name>
</gene>
<feature type="chain" id="PRO_5015442505" description="Lipoprotein" evidence="1">
    <location>
        <begin position="19"/>
        <end position="339"/>
    </location>
</feature>
<dbReference type="RefSeq" id="WP_303662656.1">
    <property type="nucleotide sequence ID" value="NZ_CP027019.1"/>
</dbReference>
<keyword evidence="1" id="KW-0732">Signal</keyword>
<proteinExistence type="predicted"/>
<dbReference type="NCBIfam" id="NF045726">
    <property type="entry name" value="XXplasma_LP"/>
    <property type="match status" value="1"/>
</dbReference>
<dbReference type="Proteomes" id="UP000239250">
    <property type="component" value="Chromosome"/>
</dbReference>
<sequence>MKKLLTLLGSIGMVAATAATVVACNPGKNEDKPTEVKVGETKTIDISTDLIKDFDVKSLEVKETGKDALLENLGFDKKEAPTKITFKGKTEGTTTIELKGNKIKPKTDKTGESTLDFIAKFTIEVKGEVTLTKVKTQEVKAAIDKIAMPETAFATKELAKKAIEDVLNGDAWKTKVTGVVTIDQAEKNYSVLLTAATGHELVGAATITGSVKIVKTPGLIKVNTKEVNDAIGEVTNSQTFDNMEAAKSAIEDVLGNDPWKTKVTGVVTITKGEDNYDYSVLLTAATGHELVGAATIKGTVNIVDQVEGKNITELIKFTDLGEIDDTEDETILNAINKKM</sequence>
<evidence type="ECO:0008006" key="4">
    <source>
        <dbReference type="Google" id="ProtNLM"/>
    </source>
</evidence>